<feature type="compositionally biased region" description="Basic and acidic residues" evidence="1">
    <location>
        <begin position="1"/>
        <end position="12"/>
    </location>
</feature>
<sequence>MGATLPERRHELAVPYLSERPYQSDNMRSLAIFASERPPRATGRSRSSSRATSPLGLGILPKPKNSNRNRPEKPGWVGYGSRPITLLGLDSKDPRMVSSCDDDPEGDEVQTPNSRNKGKPAFYDPDSESSSIEIQPLDSDPNDNPSVLKVPICLKVRN</sequence>
<dbReference type="EMBL" id="QGKX02001347">
    <property type="protein sequence ID" value="KAF3526098.1"/>
    <property type="molecule type" value="Genomic_DNA"/>
</dbReference>
<proteinExistence type="predicted"/>
<organism evidence="2 3">
    <name type="scientific">Brassica cretica</name>
    <name type="common">Mustard</name>
    <dbReference type="NCBI Taxonomy" id="69181"/>
    <lineage>
        <taxon>Eukaryota</taxon>
        <taxon>Viridiplantae</taxon>
        <taxon>Streptophyta</taxon>
        <taxon>Embryophyta</taxon>
        <taxon>Tracheophyta</taxon>
        <taxon>Spermatophyta</taxon>
        <taxon>Magnoliopsida</taxon>
        <taxon>eudicotyledons</taxon>
        <taxon>Gunneridae</taxon>
        <taxon>Pentapetalae</taxon>
        <taxon>rosids</taxon>
        <taxon>malvids</taxon>
        <taxon>Brassicales</taxon>
        <taxon>Brassicaceae</taxon>
        <taxon>Brassiceae</taxon>
        <taxon>Brassica</taxon>
    </lineage>
</organism>
<evidence type="ECO:0000313" key="3">
    <source>
        <dbReference type="Proteomes" id="UP000712600"/>
    </source>
</evidence>
<evidence type="ECO:0000313" key="2">
    <source>
        <dbReference type="EMBL" id="KAF3526098.1"/>
    </source>
</evidence>
<reference evidence="2" key="1">
    <citation type="submission" date="2019-12" db="EMBL/GenBank/DDBJ databases">
        <title>Genome sequencing and annotation of Brassica cretica.</title>
        <authorList>
            <person name="Studholme D.J."/>
            <person name="Sarris P."/>
        </authorList>
    </citation>
    <scope>NUCLEOTIDE SEQUENCE</scope>
    <source>
        <strain evidence="2">PFS-109/04</strain>
        <tissue evidence="2">Leaf</tissue>
    </source>
</reference>
<comment type="caution">
    <text evidence="2">The sequence shown here is derived from an EMBL/GenBank/DDBJ whole genome shotgun (WGS) entry which is preliminary data.</text>
</comment>
<dbReference type="AlphaFoldDB" id="A0A8S9PXP2"/>
<evidence type="ECO:0000256" key="1">
    <source>
        <dbReference type="SAM" id="MobiDB-lite"/>
    </source>
</evidence>
<gene>
    <name evidence="2" type="ORF">F2Q69_00047220</name>
</gene>
<feature type="compositionally biased region" description="Low complexity" evidence="1">
    <location>
        <begin position="40"/>
        <end position="54"/>
    </location>
</feature>
<name>A0A8S9PXP2_BRACR</name>
<protein>
    <submittedName>
        <fullName evidence="2">Uncharacterized protein</fullName>
    </submittedName>
</protein>
<accession>A0A8S9PXP2</accession>
<dbReference type="Proteomes" id="UP000712600">
    <property type="component" value="Unassembled WGS sequence"/>
</dbReference>
<feature type="region of interest" description="Disordered" evidence="1">
    <location>
        <begin position="1"/>
        <end position="147"/>
    </location>
</feature>